<keyword evidence="3 6" id="KW-0812">Transmembrane</keyword>
<dbReference type="AlphaFoldDB" id="A0A7D4BDB6"/>
<feature type="transmembrane region" description="Helical" evidence="6">
    <location>
        <begin position="112"/>
        <end position="131"/>
    </location>
</feature>
<organism evidence="7 8">
    <name type="scientific">Tenuifilum thalassicum</name>
    <dbReference type="NCBI Taxonomy" id="2590900"/>
    <lineage>
        <taxon>Bacteria</taxon>
        <taxon>Pseudomonadati</taxon>
        <taxon>Bacteroidota</taxon>
        <taxon>Bacteroidia</taxon>
        <taxon>Bacteroidales</taxon>
        <taxon>Tenuifilaceae</taxon>
        <taxon>Tenuifilum</taxon>
    </lineage>
</organism>
<feature type="transmembrane region" description="Helical" evidence="6">
    <location>
        <begin position="388"/>
        <end position="409"/>
    </location>
</feature>
<feature type="transmembrane region" description="Helical" evidence="6">
    <location>
        <begin position="80"/>
        <end position="106"/>
    </location>
</feature>
<feature type="transmembrane region" description="Helical" evidence="6">
    <location>
        <begin position="295"/>
        <end position="313"/>
    </location>
</feature>
<gene>
    <name evidence="7" type="ORF">FHG85_02495</name>
</gene>
<dbReference type="GO" id="GO:0005886">
    <property type="term" value="C:plasma membrane"/>
    <property type="evidence" value="ECO:0007669"/>
    <property type="project" value="UniProtKB-SubCell"/>
</dbReference>
<feature type="transmembrane region" description="Helical" evidence="6">
    <location>
        <begin position="333"/>
        <end position="350"/>
    </location>
</feature>
<proteinExistence type="predicted"/>
<sequence>MKRIFTTNLIFLLLLNAVIKPIWIFAIDRNVQITLGAQEYGLFFTLFNFTLFFNFLLDFGITNFNNREISFHPNKISNQFFNIIIIKATLALLYIIISIAAAIMVGFNNEQIKLLILLSTNQILASFILFIRSNLNALHHFKADSILSVLDKLILIALISIYLWGDTNMQFNVYIFALCQTFSYVLALITSLWLLLKRYNIHININLSKTRIKQIVKEGFPFATLVLLMSLYSRLDTVFIERLSDKGALSAGVYAQAFRLFDAFNMYPFLFASLMLPVISRMLSEKKDISDMFRFNMIILIVPVIAVAVPTIIFDKPLMSILYKEHIEISAEVLKLLMGSFFFVALSYLFGTALTANGNIWLLCRISLFTLVVNILLSIILIPQIGVIGAGFVNLISNGIAAVLQWFFFTKTFRIKIDWVITFKIVIFIIATIIVSVIFFEKSNASILGYIGAILAILVLAFLSGLIKLKSMITLLKDSKGE</sequence>
<name>A0A7D4BDB6_9BACT</name>
<dbReference type="InterPro" id="IPR002797">
    <property type="entry name" value="Polysacc_synth"/>
</dbReference>
<dbReference type="EMBL" id="CP041345">
    <property type="protein sequence ID" value="QKG79178.1"/>
    <property type="molecule type" value="Genomic_DNA"/>
</dbReference>
<reference evidence="7 8" key="1">
    <citation type="submission" date="2019-07" db="EMBL/GenBank/DDBJ databases">
        <title>Thalassofilum flectens gen. nov., sp. nov., a novel moderate thermophilic anaerobe from a shallow sea hot spring in Kunashir Island (Russia), representing a new family in the order Bacteroidales, and proposal of Thalassofilacea fam. nov.</title>
        <authorList>
            <person name="Kochetkova T.V."/>
            <person name="Podosokorskaya O.A."/>
            <person name="Novikov A."/>
            <person name="Elcheninov A.G."/>
            <person name="Toshchakov S.V."/>
            <person name="Kublanov I.V."/>
        </authorList>
    </citation>
    <scope>NUCLEOTIDE SEQUENCE [LARGE SCALE GENOMIC DNA]</scope>
    <source>
        <strain evidence="7 8">38-H</strain>
    </source>
</reference>
<feature type="transmembrane region" description="Helical" evidence="6">
    <location>
        <begin position="362"/>
        <end position="382"/>
    </location>
</feature>
<protein>
    <submittedName>
        <fullName evidence="7">Oligosaccharide flippase family protein</fullName>
    </submittedName>
</protein>
<evidence type="ECO:0000256" key="2">
    <source>
        <dbReference type="ARBA" id="ARBA00022475"/>
    </source>
</evidence>
<evidence type="ECO:0000313" key="8">
    <source>
        <dbReference type="Proteomes" id="UP000500961"/>
    </source>
</evidence>
<feature type="transmembrane region" description="Helical" evidence="6">
    <location>
        <begin position="266"/>
        <end position="283"/>
    </location>
</feature>
<evidence type="ECO:0000256" key="5">
    <source>
        <dbReference type="ARBA" id="ARBA00023136"/>
    </source>
</evidence>
<evidence type="ECO:0000313" key="7">
    <source>
        <dbReference type="EMBL" id="QKG79178.1"/>
    </source>
</evidence>
<feature type="transmembrane region" description="Helical" evidence="6">
    <location>
        <begin position="40"/>
        <end position="59"/>
    </location>
</feature>
<dbReference type="PANTHER" id="PTHR30250:SF11">
    <property type="entry name" value="O-ANTIGEN TRANSPORTER-RELATED"/>
    <property type="match status" value="1"/>
</dbReference>
<feature type="transmembrane region" description="Helical" evidence="6">
    <location>
        <begin position="446"/>
        <end position="467"/>
    </location>
</feature>
<dbReference type="Proteomes" id="UP000500961">
    <property type="component" value="Chromosome"/>
</dbReference>
<dbReference type="PANTHER" id="PTHR30250">
    <property type="entry name" value="PST FAMILY PREDICTED COLANIC ACID TRANSPORTER"/>
    <property type="match status" value="1"/>
</dbReference>
<keyword evidence="4 6" id="KW-1133">Transmembrane helix</keyword>
<evidence type="ECO:0000256" key="6">
    <source>
        <dbReference type="SAM" id="Phobius"/>
    </source>
</evidence>
<evidence type="ECO:0000256" key="4">
    <source>
        <dbReference type="ARBA" id="ARBA00022989"/>
    </source>
</evidence>
<keyword evidence="5 6" id="KW-0472">Membrane</keyword>
<feature type="transmembrane region" description="Helical" evidence="6">
    <location>
        <begin position="143"/>
        <end position="165"/>
    </location>
</feature>
<comment type="subcellular location">
    <subcellularLocation>
        <location evidence="1">Cell membrane</location>
        <topology evidence="1">Multi-pass membrane protein</topology>
    </subcellularLocation>
</comment>
<dbReference type="KEGG" id="ttz:FHG85_02495"/>
<evidence type="ECO:0000256" key="1">
    <source>
        <dbReference type="ARBA" id="ARBA00004651"/>
    </source>
</evidence>
<evidence type="ECO:0000256" key="3">
    <source>
        <dbReference type="ARBA" id="ARBA00022692"/>
    </source>
</evidence>
<feature type="transmembrane region" description="Helical" evidence="6">
    <location>
        <begin position="171"/>
        <end position="195"/>
    </location>
</feature>
<accession>A0A7D4BDB6</accession>
<keyword evidence="8" id="KW-1185">Reference proteome</keyword>
<keyword evidence="2" id="KW-1003">Cell membrane</keyword>
<feature type="transmembrane region" description="Helical" evidence="6">
    <location>
        <begin position="215"/>
        <end position="235"/>
    </location>
</feature>
<dbReference type="RefSeq" id="WP_173072696.1">
    <property type="nucleotide sequence ID" value="NZ_CP041345.1"/>
</dbReference>
<dbReference type="Pfam" id="PF01943">
    <property type="entry name" value="Polysacc_synt"/>
    <property type="match status" value="1"/>
</dbReference>
<dbReference type="InterPro" id="IPR050833">
    <property type="entry name" value="Poly_Biosynth_Transport"/>
</dbReference>
<feature type="transmembrane region" description="Helical" evidence="6">
    <location>
        <begin position="421"/>
        <end position="440"/>
    </location>
</feature>